<comment type="similarity">
    <text evidence="1">Belongs to the glycosyl hydrolase 39 family.</text>
</comment>
<proteinExistence type="inferred from homology"/>
<evidence type="ECO:0000259" key="4">
    <source>
        <dbReference type="Pfam" id="PF01229"/>
    </source>
</evidence>
<evidence type="ECO:0000256" key="2">
    <source>
        <dbReference type="ARBA" id="ARBA00022801"/>
    </source>
</evidence>
<comment type="caution">
    <text evidence="5">The sequence shown here is derived from an EMBL/GenBank/DDBJ whole genome shotgun (WGS) entry which is preliminary data.</text>
</comment>
<dbReference type="PANTHER" id="PTHR12631">
    <property type="entry name" value="ALPHA-L-IDURONIDASE"/>
    <property type="match status" value="1"/>
</dbReference>
<dbReference type="SUPFAM" id="SSF51445">
    <property type="entry name" value="(Trans)glycosidases"/>
    <property type="match status" value="1"/>
</dbReference>
<protein>
    <recommendedName>
        <fullName evidence="4">Glycosyl hydrolases family 39 N-terminal catalytic domain-containing protein</fullName>
    </recommendedName>
</protein>
<dbReference type="InterPro" id="IPR049166">
    <property type="entry name" value="GH39_cat"/>
</dbReference>
<dbReference type="RefSeq" id="WP_184028870.1">
    <property type="nucleotide sequence ID" value="NZ_JACIJJ010000003.1"/>
</dbReference>
<evidence type="ECO:0000256" key="3">
    <source>
        <dbReference type="ARBA" id="ARBA00023295"/>
    </source>
</evidence>
<dbReference type="EMBL" id="JACIJJ010000003">
    <property type="protein sequence ID" value="MBB5699181.1"/>
    <property type="molecule type" value="Genomic_DNA"/>
</dbReference>
<reference evidence="5 6" key="1">
    <citation type="submission" date="2020-08" db="EMBL/GenBank/DDBJ databases">
        <title>Genomic Encyclopedia of Type Strains, Phase IV (KMG-IV): sequencing the most valuable type-strain genomes for metagenomic binning, comparative biology and taxonomic classification.</title>
        <authorList>
            <person name="Goeker M."/>
        </authorList>
    </citation>
    <scope>NUCLEOTIDE SEQUENCE [LARGE SCALE GENOMIC DNA]</scope>
    <source>
        <strain evidence="5 6">DSM 27244</strain>
    </source>
</reference>
<name>A0A7W9EK14_9SPHN</name>
<keyword evidence="6" id="KW-1185">Reference proteome</keyword>
<gene>
    <name evidence="5" type="ORF">FHR19_002536</name>
</gene>
<keyword evidence="2" id="KW-0378">Hydrolase</keyword>
<dbReference type="Proteomes" id="UP000557739">
    <property type="component" value="Unassembled WGS sequence"/>
</dbReference>
<dbReference type="Gene3D" id="3.20.20.80">
    <property type="entry name" value="Glycosidases"/>
    <property type="match status" value="1"/>
</dbReference>
<dbReference type="GO" id="GO:0004553">
    <property type="term" value="F:hydrolase activity, hydrolyzing O-glycosyl compounds"/>
    <property type="evidence" value="ECO:0007669"/>
    <property type="project" value="TreeGrafter"/>
</dbReference>
<dbReference type="AlphaFoldDB" id="A0A7W9EK14"/>
<evidence type="ECO:0000313" key="6">
    <source>
        <dbReference type="Proteomes" id="UP000557739"/>
    </source>
</evidence>
<dbReference type="PANTHER" id="PTHR12631:SF10">
    <property type="entry name" value="BETA-XYLOSIDASE-LIKE PROTEIN-RELATED"/>
    <property type="match status" value="1"/>
</dbReference>
<organism evidence="5 6">
    <name type="scientific">Sphingomonas yantingensis</name>
    <dbReference type="NCBI Taxonomy" id="1241761"/>
    <lineage>
        <taxon>Bacteria</taxon>
        <taxon>Pseudomonadati</taxon>
        <taxon>Pseudomonadota</taxon>
        <taxon>Alphaproteobacteria</taxon>
        <taxon>Sphingomonadales</taxon>
        <taxon>Sphingomonadaceae</taxon>
        <taxon>Sphingomonas</taxon>
    </lineage>
</organism>
<dbReference type="InterPro" id="IPR051923">
    <property type="entry name" value="Glycosyl_Hydrolase_39"/>
</dbReference>
<dbReference type="Pfam" id="PF01229">
    <property type="entry name" value="Glyco_hydro_39"/>
    <property type="match status" value="1"/>
</dbReference>
<feature type="domain" description="Glycosyl hydrolases family 39 N-terminal catalytic" evidence="4">
    <location>
        <begin position="116"/>
        <end position="229"/>
    </location>
</feature>
<accession>A0A7W9EK14</accession>
<sequence length="484" mass="52897">MTDQHIAKLSVDAAVSTGLMRQLQGTTGIPVPAQGAESVPDISDVWKASALSLVRSYDWVSRLDTVDNPASLFPDWSADPDDPASYNFAGTDAWVRETRALGAEILFTIASEIPSNKQPARDLAKYEQVVENIVRHYVCGWGNGFDRAVSHWEFGDQPDFGALHFAGTPEQFYEMYAAASRAVKRVDADLRFGGPCIAFPLNEGPYREGLLTYIKNQGLPLDFLSWMWYGDNSRDPMDFRRIAADVRAILDNHGFDETELVLSYWSMTGIPTAQFTDPDNAAFIAAAAVYMQDSAVDKAIFFRADTGADFHYNFRDPAGIFEADGGENARTGAFRLIGQTLAATERLAVTGGDENGFAVLAGRTADRDTVRILIANYAIPADYLVARDRDVFEFQVPIGSMRTDMSLNVPPRRVDAASAGNTGYALEVSGLPWGNGPYKVVRYRADAGHHGERLDAHEGIGSTVKLTGDLLAPGVEMIEIVRGT</sequence>
<evidence type="ECO:0000313" key="5">
    <source>
        <dbReference type="EMBL" id="MBB5699181.1"/>
    </source>
</evidence>
<dbReference type="InterPro" id="IPR017853">
    <property type="entry name" value="GH"/>
</dbReference>
<evidence type="ECO:0000256" key="1">
    <source>
        <dbReference type="ARBA" id="ARBA00008875"/>
    </source>
</evidence>
<keyword evidence="3" id="KW-0326">Glycosidase</keyword>